<organism evidence="3 4">
    <name type="scientific">Cimex lectularius</name>
    <name type="common">Bed bug</name>
    <name type="synonym">Acanthia lectularia</name>
    <dbReference type="NCBI Taxonomy" id="79782"/>
    <lineage>
        <taxon>Eukaryota</taxon>
        <taxon>Metazoa</taxon>
        <taxon>Ecdysozoa</taxon>
        <taxon>Arthropoda</taxon>
        <taxon>Hexapoda</taxon>
        <taxon>Insecta</taxon>
        <taxon>Pterygota</taxon>
        <taxon>Neoptera</taxon>
        <taxon>Paraneoptera</taxon>
        <taxon>Hemiptera</taxon>
        <taxon>Heteroptera</taxon>
        <taxon>Panheteroptera</taxon>
        <taxon>Cimicomorpha</taxon>
        <taxon>Cimicidae</taxon>
        <taxon>Cimex</taxon>
    </lineage>
</organism>
<sequence>MSFGLPSLKPELETIPGHGLKKNNFGVHDSLAFGLKNVKGNIQQNHPLELSEKNYDLKEWKMQMTILRNTQGLHAPIKLGAELWAAKQVGRLPFMESSGLATATIKSTDDMLDFTDILSLPEQDEHLLMPHVVMEHKLGIL</sequence>
<reference evidence="3" key="1">
    <citation type="submission" date="2022-01" db="UniProtKB">
        <authorList>
            <consortium name="EnsemblMetazoa"/>
        </authorList>
    </citation>
    <scope>IDENTIFICATION</scope>
</reference>
<evidence type="ECO:0000256" key="1">
    <source>
        <dbReference type="ARBA" id="ARBA00023186"/>
    </source>
</evidence>
<dbReference type="InterPro" id="IPR008012">
    <property type="entry name" value="Ump1"/>
</dbReference>
<dbReference type="KEGG" id="clec:106672947"/>
<dbReference type="PANTHER" id="PTHR12828:SF3">
    <property type="entry name" value="PROTEASOME MATURATION PROTEIN"/>
    <property type="match status" value="1"/>
</dbReference>
<dbReference type="OMA" id="HADMEKK"/>
<protein>
    <recommendedName>
        <fullName evidence="5">Proteasome maturation protein</fullName>
    </recommendedName>
</protein>
<keyword evidence="1" id="KW-0143">Chaperone</keyword>
<proteinExistence type="inferred from homology"/>
<keyword evidence="4" id="KW-1185">Reference proteome</keyword>
<dbReference type="AlphaFoldDB" id="A0A8I6THD4"/>
<dbReference type="GO" id="GO:0043248">
    <property type="term" value="P:proteasome assembly"/>
    <property type="evidence" value="ECO:0007669"/>
    <property type="project" value="InterPro"/>
</dbReference>
<dbReference type="GO" id="GO:0005634">
    <property type="term" value="C:nucleus"/>
    <property type="evidence" value="ECO:0007669"/>
    <property type="project" value="TreeGrafter"/>
</dbReference>
<dbReference type="EnsemblMetazoa" id="XM_014404798.2">
    <property type="protein sequence ID" value="XP_014260284.1"/>
    <property type="gene ID" value="LOC106672947"/>
</dbReference>
<evidence type="ECO:0008006" key="5">
    <source>
        <dbReference type="Google" id="ProtNLM"/>
    </source>
</evidence>
<dbReference type="Proteomes" id="UP000494040">
    <property type="component" value="Unassembled WGS sequence"/>
</dbReference>
<dbReference type="OrthoDB" id="15001at2759"/>
<evidence type="ECO:0000256" key="2">
    <source>
        <dbReference type="ARBA" id="ARBA00043974"/>
    </source>
</evidence>
<accession>A0A8I6THD4</accession>
<dbReference type="Pfam" id="PF05348">
    <property type="entry name" value="UMP1"/>
    <property type="match status" value="1"/>
</dbReference>
<name>A0A8I6THD4_CIMLE</name>
<evidence type="ECO:0000313" key="3">
    <source>
        <dbReference type="EnsemblMetazoa" id="XP_014260284.1"/>
    </source>
</evidence>
<dbReference type="GO" id="GO:0005737">
    <property type="term" value="C:cytoplasm"/>
    <property type="evidence" value="ECO:0007669"/>
    <property type="project" value="TreeGrafter"/>
</dbReference>
<gene>
    <name evidence="3" type="primary">106672947</name>
</gene>
<comment type="similarity">
    <text evidence="2">Belongs to the POMP/UMP1 family.</text>
</comment>
<evidence type="ECO:0000313" key="4">
    <source>
        <dbReference type="Proteomes" id="UP000494040"/>
    </source>
</evidence>
<dbReference type="PANTHER" id="PTHR12828">
    <property type="entry name" value="PROTEASOME MATURATION PROTEIN UMP1"/>
    <property type="match status" value="1"/>
</dbReference>